<reference evidence="2 3" key="1">
    <citation type="journal article" date="2014" name="Genome Announc.">
        <title>Draft Genome Sequence of Lysobacter capsici AZ78, a Bacterium Antagonistic to Plant-Pathogenic Oomycetes.</title>
        <authorList>
            <person name="Puopolo G."/>
            <person name="Sonego P."/>
            <person name="Engelen K."/>
            <person name="Pertot I."/>
        </authorList>
    </citation>
    <scope>NUCLEOTIDE SEQUENCE [LARGE SCALE GENOMIC DNA]</scope>
    <source>
        <strain evidence="2 3">AZ78</strain>
    </source>
</reference>
<dbReference type="Pfam" id="PF14090">
    <property type="entry name" value="HTH_39"/>
    <property type="match status" value="1"/>
</dbReference>
<dbReference type="RefSeq" id="WP_036109981.1">
    <property type="nucleotide sequence ID" value="NZ_JAJA02000001.1"/>
</dbReference>
<feature type="domain" description="Winged helix-turn-helix" evidence="1">
    <location>
        <begin position="6"/>
        <end position="67"/>
    </location>
</feature>
<dbReference type="EMBL" id="JAJA02000001">
    <property type="protein sequence ID" value="KWS03731.1"/>
    <property type="molecule type" value="Genomic_DNA"/>
</dbReference>
<comment type="caution">
    <text evidence="2">The sequence shown here is derived from an EMBL/GenBank/DDBJ whole genome shotgun (WGS) entry which is preliminary data.</text>
</comment>
<proteinExistence type="predicted"/>
<evidence type="ECO:0000313" key="2">
    <source>
        <dbReference type="EMBL" id="KWS03731.1"/>
    </source>
</evidence>
<dbReference type="InterPro" id="IPR055245">
    <property type="entry name" value="HTH_proteobacteria"/>
</dbReference>
<dbReference type="Proteomes" id="UP000023435">
    <property type="component" value="Unassembled WGS sequence"/>
</dbReference>
<organism evidence="2 3">
    <name type="scientific">Lysobacter capsici AZ78</name>
    <dbReference type="NCBI Taxonomy" id="1444315"/>
    <lineage>
        <taxon>Bacteria</taxon>
        <taxon>Pseudomonadati</taxon>
        <taxon>Pseudomonadota</taxon>
        <taxon>Gammaproteobacteria</taxon>
        <taxon>Lysobacterales</taxon>
        <taxon>Lysobacteraceae</taxon>
        <taxon>Lysobacter</taxon>
    </lineage>
</organism>
<sequence>MKVSKQAALVRNHLFTEAHLTSWQAEGVYRIRRLASRISELKNAGYEIEKARCTDATGQPYTRYSFSKAQKRTRAPRKEPVQSQRRYTVAELQAGYADYAMKQDYFDDRYSAESDARDFARYMETHA</sequence>
<keyword evidence="3" id="KW-1185">Reference proteome</keyword>
<dbReference type="AlphaFoldDB" id="A0A108U705"/>
<accession>A0A108U705</accession>
<evidence type="ECO:0000259" key="1">
    <source>
        <dbReference type="Pfam" id="PF14090"/>
    </source>
</evidence>
<evidence type="ECO:0000313" key="3">
    <source>
        <dbReference type="Proteomes" id="UP000023435"/>
    </source>
</evidence>
<protein>
    <recommendedName>
        <fullName evidence="1">Winged helix-turn-helix domain-containing protein</fullName>
    </recommendedName>
</protein>
<name>A0A108U705_9GAMM</name>
<gene>
    <name evidence="2" type="ORF">AZ78_1280</name>
</gene>
<dbReference type="OrthoDB" id="7376182at2"/>